<keyword evidence="2" id="KW-0472">Membrane</keyword>
<feature type="region of interest" description="Disordered" evidence="1">
    <location>
        <begin position="121"/>
        <end position="162"/>
    </location>
</feature>
<dbReference type="EMBL" id="AAMO01000005">
    <property type="protein sequence ID" value="EAQ02983.1"/>
    <property type="molecule type" value="Genomic_DNA"/>
</dbReference>
<comment type="caution">
    <text evidence="3">The sequence shown here is derived from an EMBL/GenBank/DDBJ whole genome shotgun (WGS) entry which is preliminary data.</text>
</comment>
<dbReference type="OrthoDB" id="9792788at2"/>
<keyword evidence="4" id="KW-1185">Reference proteome</keyword>
<organism evidence="3 4">
    <name type="scientific">Pseudooceanicola batsensis (strain ATCC BAA-863 / DSM 15984 / KCTC 12145 / HTCC2597)</name>
    <name type="common">Oceanicola batsensis</name>
    <dbReference type="NCBI Taxonomy" id="252305"/>
    <lineage>
        <taxon>Bacteria</taxon>
        <taxon>Pseudomonadati</taxon>
        <taxon>Pseudomonadota</taxon>
        <taxon>Alphaproteobacteria</taxon>
        <taxon>Rhodobacterales</taxon>
        <taxon>Paracoccaceae</taxon>
        <taxon>Pseudooceanicola</taxon>
    </lineage>
</organism>
<name>A3TXU9_PSEBH</name>
<dbReference type="Proteomes" id="UP000004318">
    <property type="component" value="Unassembled WGS sequence"/>
</dbReference>
<keyword evidence="2" id="KW-1133">Transmembrane helix</keyword>
<dbReference type="PANTHER" id="PTHR35335">
    <property type="entry name" value="UPF0716 PROTEIN FXSA"/>
    <property type="match status" value="1"/>
</dbReference>
<evidence type="ECO:0000256" key="2">
    <source>
        <dbReference type="SAM" id="Phobius"/>
    </source>
</evidence>
<dbReference type="eggNOG" id="COG3030">
    <property type="taxonomic scope" value="Bacteria"/>
</dbReference>
<dbReference type="InterPro" id="IPR007313">
    <property type="entry name" value="FxsA"/>
</dbReference>
<protein>
    <submittedName>
        <fullName evidence="3">FxsA</fullName>
    </submittedName>
</protein>
<feature type="transmembrane region" description="Helical" evidence="2">
    <location>
        <begin position="28"/>
        <end position="49"/>
    </location>
</feature>
<dbReference type="NCBIfam" id="NF008528">
    <property type="entry name" value="PRK11463.1-2"/>
    <property type="match status" value="1"/>
</dbReference>
<feature type="transmembrane region" description="Helical" evidence="2">
    <location>
        <begin position="70"/>
        <end position="89"/>
    </location>
</feature>
<dbReference type="STRING" id="252305.OB2597_12603"/>
<accession>A3TXU9</accession>
<keyword evidence="2" id="KW-0812">Transmembrane</keyword>
<evidence type="ECO:0000313" key="4">
    <source>
        <dbReference type="Proteomes" id="UP000004318"/>
    </source>
</evidence>
<reference evidence="3 4" key="1">
    <citation type="journal article" date="2010" name="J. Bacteriol.">
        <title>Genome sequences of Oceanicola granulosus HTCC2516(T) and Oceanicola batsensis HTCC2597(TDelta).</title>
        <authorList>
            <person name="Thrash J.C."/>
            <person name="Cho J.C."/>
            <person name="Vergin K.L."/>
            <person name="Giovannoni S.J."/>
        </authorList>
    </citation>
    <scope>NUCLEOTIDE SEQUENCE [LARGE SCALE GENOMIC DNA]</scope>
    <source>
        <strain evidence="4">ATCC BAA-863 / DSM 15984 / KCTC 12145 / HTCC2597</strain>
    </source>
</reference>
<evidence type="ECO:0000256" key="1">
    <source>
        <dbReference type="SAM" id="MobiDB-lite"/>
    </source>
</evidence>
<feature type="compositionally biased region" description="Basic and acidic residues" evidence="1">
    <location>
        <begin position="124"/>
        <end position="150"/>
    </location>
</feature>
<dbReference type="GO" id="GO:0016020">
    <property type="term" value="C:membrane"/>
    <property type="evidence" value="ECO:0007669"/>
    <property type="project" value="InterPro"/>
</dbReference>
<dbReference type="PANTHER" id="PTHR35335:SF1">
    <property type="entry name" value="UPF0716 PROTEIN FXSA"/>
    <property type="match status" value="1"/>
</dbReference>
<dbReference type="HOGENOM" id="CLU_085083_5_0_5"/>
<proteinExistence type="predicted"/>
<gene>
    <name evidence="3" type="ORF">OB2597_12603</name>
</gene>
<dbReference type="Pfam" id="PF04186">
    <property type="entry name" value="FxsA"/>
    <property type="match status" value="1"/>
</dbReference>
<dbReference type="AlphaFoldDB" id="A3TXU9"/>
<dbReference type="RefSeq" id="WP_009806739.1">
    <property type="nucleotide sequence ID" value="NZ_CH724131.1"/>
</dbReference>
<evidence type="ECO:0000313" key="3">
    <source>
        <dbReference type="EMBL" id="EAQ02983.1"/>
    </source>
</evidence>
<sequence length="162" mass="18176">MWLLLAFIAVPMIEIALFIQVGGFIGLGWTLLIVLATALLGTWLVRAQGRLAINNLRRSFSELRDPTEPLADAAMILLAGALLLTPGFFTDAVGFALLTPPIRHAAYLWLRRNVKVQSFSQEGPRQDYRRPHRGEDEVIDGTYHEVEPPKRPTHTPSGWTRH</sequence>